<dbReference type="GO" id="GO:0003824">
    <property type="term" value="F:catalytic activity"/>
    <property type="evidence" value="ECO:0007669"/>
    <property type="project" value="InterPro"/>
</dbReference>
<dbReference type="InterPro" id="IPR014214">
    <property type="entry name" value="Dipicolinic_acid_synth_B"/>
</dbReference>
<evidence type="ECO:0000313" key="3">
    <source>
        <dbReference type="Proteomes" id="UP000187485"/>
    </source>
</evidence>
<dbReference type="InterPro" id="IPR036551">
    <property type="entry name" value="Flavin_trans-like"/>
</dbReference>
<sequence length="189" mass="20670">MIKVGFAFTGSHCTLPGLLEVIDKLTKKFDLTPIFSENVQNTVSRFGNGQEFIKRIEEITGKKGIKTITEAEPVGPQKLFDVLVIAPCTGNTMAKLANGITDSSVLMAAKAHLRNQRPLILAISTNDALGLNAKNLGVLLNTKNVYFVPFGQDNPKDKPNSLISNLNYLEDTILESLNGRQLQPLLISY</sequence>
<dbReference type="NCBIfam" id="NF006161">
    <property type="entry name" value="PRK08305.1"/>
    <property type="match status" value="1"/>
</dbReference>
<organism evidence="2 3">
    <name type="scientific">Carboxydothermus pertinax</name>
    <dbReference type="NCBI Taxonomy" id="870242"/>
    <lineage>
        <taxon>Bacteria</taxon>
        <taxon>Bacillati</taxon>
        <taxon>Bacillota</taxon>
        <taxon>Clostridia</taxon>
        <taxon>Thermoanaerobacterales</taxon>
        <taxon>Thermoanaerobacteraceae</taxon>
        <taxon>Carboxydothermus</taxon>
    </lineage>
</organism>
<keyword evidence="3" id="KW-1185">Reference proteome</keyword>
<comment type="caution">
    <text evidence="2">The sequence shown here is derived from an EMBL/GenBank/DDBJ whole genome shotgun (WGS) entry which is preliminary data.</text>
</comment>
<name>A0A1L8CW12_9THEO</name>
<gene>
    <name evidence="2" type="ORF">cpu_16100</name>
</gene>
<proteinExistence type="predicted"/>
<dbReference type="RefSeq" id="WP_075859550.1">
    <property type="nucleotide sequence ID" value="NZ_BDJK01000029.1"/>
</dbReference>
<dbReference type="PIRSF" id="PIRSF001390">
    <property type="entry name" value="Dipicolinate_synth_subunit_B"/>
    <property type="match status" value="1"/>
</dbReference>
<accession>A0A1L8CW12</accession>
<dbReference type="STRING" id="870242.cpu_16100"/>
<dbReference type="InterPro" id="IPR003382">
    <property type="entry name" value="Flavoprotein"/>
</dbReference>
<dbReference type="NCBIfam" id="TIGR02852">
    <property type="entry name" value="spore_dpaB"/>
    <property type="match status" value="1"/>
</dbReference>
<dbReference type="OrthoDB" id="9792688at2"/>
<dbReference type="SUPFAM" id="SSF52507">
    <property type="entry name" value="Homo-oligomeric flavin-containing Cys decarboxylases, HFCD"/>
    <property type="match status" value="1"/>
</dbReference>
<dbReference type="EMBL" id="BDJK01000029">
    <property type="protein sequence ID" value="GAV23100.1"/>
    <property type="molecule type" value="Genomic_DNA"/>
</dbReference>
<protein>
    <submittedName>
        <fullName evidence="2">Dipicolinate synthase subunit B</fullName>
    </submittedName>
</protein>
<reference evidence="3" key="1">
    <citation type="submission" date="2016-12" db="EMBL/GenBank/DDBJ databases">
        <title>Draft Genome Sequences od Carboxydothermus pertinax and islandicus, Hydrogenogenic Carboxydotrophic Bacteria.</title>
        <authorList>
            <person name="Fukuyama Y."/>
            <person name="Ohmae K."/>
            <person name="Yoneda Y."/>
            <person name="Yoshida T."/>
            <person name="Sako Y."/>
        </authorList>
    </citation>
    <scope>NUCLEOTIDE SEQUENCE [LARGE SCALE GENOMIC DNA]</scope>
    <source>
        <strain evidence="3">Ug1</strain>
    </source>
</reference>
<evidence type="ECO:0000259" key="1">
    <source>
        <dbReference type="Pfam" id="PF02441"/>
    </source>
</evidence>
<evidence type="ECO:0000313" key="2">
    <source>
        <dbReference type="EMBL" id="GAV23100.1"/>
    </source>
</evidence>
<dbReference type="Gene3D" id="3.40.50.1950">
    <property type="entry name" value="Flavin prenyltransferase-like"/>
    <property type="match status" value="1"/>
</dbReference>
<dbReference type="AlphaFoldDB" id="A0A1L8CW12"/>
<dbReference type="Proteomes" id="UP000187485">
    <property type="component" value="Unassembled WGS sequence"/>
</dbReference>
<feature type="domain" description="Flavoprotein" evidence="1">
    <location>
        <begin position="3"/>
        <end position="168"/>
    </location>
</feature>
<dbReference type="Pfam" id="PF02441">
    <property type="entry name" value="Flavoprotein"/>
    <property type="match status" value="1"/>
</dbReference>